<protein>
    <submittedName>
        <fullName evidence="1">Uncharacterized protein</fullName>
    </submittedName>
</protein>
<organism evidence="1 2">
    <name type="scientific">[Candida] railenensis</name>
    <dbReference type="NCBI Taxonomy" id="45579"/>
    <lineage>
        <taxon>Eukaryota</taxon>
        <taxon>Fungi</taxon>
        <taxon>Dikarya</taxon>
        <taxon>Ascomycota</taxon>
        <taxon>Saccharomycotina</taxon>
        <taxon>Pichiomycetes</taxon>
        <taxon>Debaryomycetaceae</taxon>
        <taxon>Kurtzmaniella</taxon>
    </lineage>
</organism>
<proteinExistence type="predicted"/>
<dbReference type="Proteomes" id="UP000837801">
    <property type="component" value="Unassembled WGS sequence"/>
</dbReference>
<sequence length="231" mass="26375">MSAFIKSMIVWLSDFPSSPLSAHASIEALASPEVFNCLLGCLIGKTATSTIESYHSLLQKHLESKVETKVVLEMKELIASINFKKFFEKDLHTCVKVCVLLYFIGTHTSSYANLGITSLGFLQEEDKFIIEVYMQIHRNDRMISTILKDFDEFESTLRESQKESFSSLKNKTENTFNELQTFTQFQNNPALTKTSMSPPTSASSYVDEVYIDSILWENKLLEDTLYKLMQK</sequence>
<keyword evidence="2" id="KW-1185">Reference proteome</keyword>
<dbReference type="OrthoDB" id="4019919at2759"/>
<reference evidence="1" key="1">
    <citation type="submission" date="2022-03" db="EMBL/GenBank/DDBJ databases">
        <authorList>
            <person name="Legras J.-L."/>
            <person name="Devillers H."/>
            <person name="Grondin C."/>
        </authorList>
    </citation>
    <scope>NUCLEOTIDE SEQUENCE</scope>
    <source>
        <strain evidence="1">CLIB 1423</strain>
    </source>
</reference>
<evidence type="ECO:0000313" key="2">
    <source>
        <dbReference type="Proteomes" id="UP000837801"/>
    </source>
</evidence>
<evidence type="ECO:0000313" key="1">
    <source>
        <dbReference type="EMBL" id="CAH2350922.1"/>
    </source>
</evidence>
<gene>
    <name evidence="1" type="ORF">CLIB1423_02S08174</name>
</gene>
<dbReference type="AlphaFoldDB" id="A0A9P0QKT2"/>
<comment type="caution">
    <text evidence="1">The sequence shown here is derived from an EMBL/GenBank/DDBJ whole genome shotgun (WGS) entry which is preliminary data.</text>
</comment>
<dbReference type="EMBL" id="CAKXYY010000002">
    <property type="protein sequence ID" value="CAH2350922.1"/>
    <property type="molecule type" value="Genomic_DNA"/>
</dbReference>
<accession>A0A9P0QKT2</accession>
<name>A0A9P0QKT2_9ASCO</name>